<dbReference type="InterPro" id="IPR026891">
    <property type="entry name" value="Fn3-like"/>
</dbReference>
<dbReference type="STRING" id="338188.ERS852397_01829"/>
<accession>A0A174EBR3</accession>
<evidence type="ECO:0000313" key="6">
    <source>
        <dbReference type="Proteomes" id="UP000095517"/>
    </source>
</evidence>
<comment type="similarity">
    <text evidence="1">Belongs to the glycosyl hydrolase 3 family.</text>
</comment>
<dbReference type="PANTHER" id="PTHR42715">
    <property type="entry name" value="BETA-GLUCOSIDASE"/>
    <property type="match status" value="1"/>
</dbReference>
<dbReference type="InterPro" id="IPR013783">
    <property type="entry name" value="Ig-like_fold"/>
</dbReference>
<dbReference type="InterPro" id="IPR002772">
    <property type="entry name" value="Glyco_hydro_3_C"/>
</dbReference>
<dbReference type="EMBL" id="CYZH01000008">
    <property type="protein sequence ID" value="CUO34036.1"/>
    <property type="molecule type" value="Genomic_DNA"/>
</dbReference>
<dbReference type="InterPro" id="IPR050288">
    <property type="entry name" value="Cellulose_deg_GH3"/>
</dbReference>
<dbReference type="SUPFAM" id="SSF52279">
    <property type="entry name" value="Beta-D-glucan exohydrolase, C-terminal domain"/>
    <property type="match status" value="1"/>
</dbReference>
<evidence type="ECO:0000259" key="4">
    <source>
        <dbReference type="Pfam" id="PF14310"/>
    </source>
</evidence>
<evidence type="ECO:0000256" key="2">
    <source>
        <dbReference type="ARBA" id="ARBA00022801"/>
    </source>
</evidence>
<dbReference type="PANTHER" id="PTHR42715:SF10">
    <property type="entry name" value="BETA-GLUCOSIDASE"/>
    <property type="match status" value="1"/>
</dbReference>
<name>A0A174EBR3_9BACE</name>
<dbReference type="GO" id="GO:0005975">
    <property type="term" value="P:carbohydrate metabolic process"/>
    <property type="evidence" value="ECO:0007669"/>
    <property type="project" value="InterPro"/>
</dbReference>
<protein>
    <submittedName>
        <fullName evidence="5">Beta-glucosidase</fullName>
        <ecNumber evidence="5">3.2.1.21</ecNumber>
    </submittedName>
</protein>
<keyword evidence="2 5" id="KW-0378">Hydrolase</keyword>
<evidence type="ECO:0000313" key="5">
    <source>
        <dbReference type="EMBL" id="CUO34036.1"/>
    </source>
</evidence>
<feature type="domain" description="Glycoside hydrolase family 3 C-terminal" evidence="3">
    <location>
        <begin position="12"/>
        <end position="87"/>
    </location>
</feature>
<proteinExistence type="inferred from homology"/>
<dbReference type="EC" id="3.2.1.21" evidence="5"/>
<dbReference type="Proteomes" id="UP000095517">
    <property type="component" value="Unassembled WGS sequence"/>
</dbReference>
<dbReference type="AlphaFoldDB" id="A0A174EBR3"/>
<dbReference type="Pfam" id="PF14310">
    <property type="entry name" value="Fn3-like"/>
    <property type="match status" value="1"/>
</dbReference>
<evidence type="ECO:0000256" key="1">
    <source>
        <dbReference type="ARBA" id="ARBA00005336"/>
    </source>
</evidence>
<feature type="domain" description="Fibronectin type III-like" evidence="4">
    <location>
        <begin position="120"/>
        <end position="155"/>
    </location>
</feature>
<organism evidence="5 6">
    <name type="scientific">Bacteroides finegoldii</name>
    <dbReference type="NCBI Taxonomy" id="338188"/>
    <lineage>
        <taxon>Bacteria</taxon>
        <taxon>Pseudomonadati</taxon>
        <taxon>Bacteroidota</taxon>
        <taxon>Bacteroidia</taxon>
        <taxon>Bacteroidales</taxon>
        <taxon>Bacteroidaceae</taxon>
        <taxon>Bacteroides</taxon>
    </lineage>
</organism>
<dbReference type="Gene3D" id="3.40.50.1700">
    <property type="entry name" value="Glycoside hydrolase family 3 C-terminal domain"/>
    <property type="match status" value="1"/>
</dbReference>
<dbReference type="Gene3D" id="2.60.40.10">
    <property type="entry name" value="Immunoglobulins"/>
    <property type="match status" value="1"/>
</dbReference>
<evidence type="ECO:0000259" key="3">
    <source>
        <dbReference type="Pfam" id="PF01915"/>
    </source>
</evidence>
<dbReference type="GO" id="GO:0008422">
    <property type="term" value="F:beta-glucosidase activity"/>
    <property type="evidence" value="ECO:0007669"/>
    <property type="project" value="UniProtKB-EC"/>
</dbReference>
<sequence length="158" mass="17879">MWYPIAEDLLYKHLPVIVNAWYPGEQGGTAVAEVLFGDYNPAGRLPLTYYKFLEELPPFDDYDITKGRTYQYFKKDVLYPFGYGLSYTTFKYSNLEVTDAGKTVNVSFTLKNTGKRAGDEVAQVYVKLPEVAGGMQAIKQLKGFRRIALKAGESRDYG</sequence>
<keyword evidence="5" id="KW-0326">Glycosidase</keyword>
<dbReference type="InterPro" id="IPR036881">
    <property type="entry name" value="Glyco_hydro_3_C_sf"/>
</dbReference>
<dbReference type="Pfam" id="PF01915">
    <property type="entry name" value="Glyco_hydro_3_C"/>
    <property type="match status" value="1"/>
</dbReference>
<reference evidence="5 6" key="1">
    <citation type="submission" date="2015-09" db="EMBL/GenBank/DDBJ databases">
        <authorList>
            <consortium name="Pathogen Informatics"/>
        </authorList>
    </citation>
    <scope>NUCLEOTIDE SEQUENCE [LARGE SCALE GENOMIC DNA]</scope>
    <source>
        <strain evidence="5 6">2789STDY5608840</strain>
    </source>
</reference>
<gene>
    <name evidence="5" type="primary">bglX_8</name>
    <name evidence="5" type="ORF">ERS852397_01829</name>
</gene>